<dbReference type="Proteomes" id="UP000694308">
    <property type="component" value="Unassembled WGS sequence"/>
</dbReference>
<comment type="caution">
    <text evidence="3">The sequence shown here is derived from an EMBL/GenBank/DDBJ whole genome shotgun (WGS) entry which is preliminary data.</text>
</comment>
<dbReference type="GO" id="GO:0005829">
    <property type="term" value="C:cytosol"/>
    <property type="evidence" value="ECO:0007669"/>
    <property type="project" value="TreeGrafter"/>
</dbReference>
<dbReference type="InterPro" id="IPR006221">
    <property type="entry name" value="TrpG/PapA_dom"/>
</dbReference>
<proteinExistence type="predicted"/>
<sequence length="196" mass="22195">MILLIDNYDSFTYNLYQYIGEIYEDIKVIRNDQISIEDIKKLNLEGIILSPGPGIPEDAGICIEVIKNFGSSIPILGICLGHQAIGCAYGGRVIRANNIMHGKTSYIEIKKNKLFEDLKDSIQVMRYHSLIIQKDTLPKELMITGESLDDREIMAVKHKEYEVYGLQFHPESILTEQGKTMIKNFVEGICHVEGSN</sequence>
<dbReference type="PANTHER" id="PTHR43418">
    <property type="entry name" value="MULTIFUNCTIONAL TRYPTOPHAN BIOSYNTHESIS PROTEIN-RELATED"/>
    <property type="match status" value="1"/>
</dbReference>
<accession>A0A949TQM2</accession>
<dbReference type="EMBL" id="JAEEGC010000050">
    <property type="protein sequence ID" value="MBV7273612.1"/>
    <property type="molecule type" value="Genomic_DNA"/>
</dbReference>
<dbReference type="Pfam" id="PF00117">
    <property type="entry name" value="GATase"/>
    <property type="match status" value="1"/>
</dbReference>
<dbReference type="InterPro" id="IPR017926">
    <property type="entry name" value="GATASE"/>
</dbReference>
<dbReference type="InterPro" id="IPR050472">
    <property type="entry name" value="Anth_synth/Amidotransfase"/>
</dbReference>
<dbReference type="NCBIfam" id="TIGR00566">
    <property type="entry name" value="trpG_papA"/>
    <property type="match status" value="1"/>
</dbReference>
<dbReference type="CDD" id="cd01743">
    <property type="entry name" value="GATase1_Anthranilate_Synthase"/>
    <property type="match status" value="1"/>
</dbReference>
<keyword evidence="4" id="KW-1185">Reference proteome</keyword>
<dbReference type="FunFam" id="3.40.50.880:FF:000003">
    <property type="entry name" value="Anthranilate synthase component II"/>
    <property type="match status" value="1"/>
</dbReference>
<evidence type="ECO:0000259" key="2">
    <source>
        <dbReference type="Pfam" id="PF00117"/>
    </source>
</evidence>
<protein>
    <submittedName>
        <fullName evidence="3">Aminodeoxychorismate/anthranilate synthase component II</fullName>
    </submittedName>
</protein>
<dbReference type="PROSITE" id="PS51273">
    <property type="entry name" value="GATASE_TYPE_1"/>
    <property type="match status" value="1"/>
</dbReference>
<evidence type="ECO:0000313" key="3">
    <source>
        <dbReference type="EMBL" id="MBV7273612.1"/>
    </source>
</evidence>
<gene>
    <name evidence="3" type="ORF">I6U48_11890</name>
</gene>
<dbReference type="AlphaFoldDB" id="A0A949TQM2"/>
<keyword evidence="1" id="KW-0315">Glutamine amidotransferase</keyword>
<dbReference type="PANTHER" id="PTHR43418:SF4">
    <property type="entry name" value="MULTIFUNCTIONAL TRYPTOPHAN BIOSYNTHESIS PROTEIN"/>
    <property type="match status" value="1"/>
</dbReference>
<reference evidence="3" key="1">
    <citation type="submission" date="2020-12" db="EMBL/GenBank/DDBJ databases">
        <title>Clostridium thailandense sp. nov., a novel acetogenic bacterium isolated from peat land soil in Thailand.</title>
        <authorList>
            <person name="Chaikitkaew S."/>
            <person name="Birkeland N.K."/>
        </authorList>
    </citation>
    <scope>NUCLEOTIDE SEQUENCE</scope>
    <source>
        <strain evidence="3">PL3</strain>
    </source>
</reference>
<dbReference type="RefSeq" id="WP_218320680.1">
    <property type="nucleotide sequence ID" value="NZ_JAEEGC010000050.1"/>
</dbReference>
<evidence type="ECO:0000256" key="1">
    <source>
        <dbReference type="ARBA" id="ARBA00022962"/>
    </source>
</evidence>
<feature type="domain" description="Glutamine amidotransferase" evidence="2">
    <location>
        <begin position="3"/>
        <end position="186"/>
    </location>
</feature>
<dbReference type="GO" id="GO:0004049">
    <property type="term" value="F:anthranilate synthase activity"/>
    <property type="evidence" value="ECO:0007669"/>
    <property type="project" value="TreeGrafter"/>
</dbReference>
<evidence type="ECO:0000313" key="4">
    <source>
        <dbReference type="Proteomes" id="UP000694308"/>
    </source>
</evidence>
<organism evidence="3 4">
    <name type="scientific">Clostridium thailandense</name>
    <dbReference type="NCBI Taxonomy" id="2794346"/>
    <lineage>
        <taxon>Bacteria</taxon>
        <taxon>Bacillati</taxon>
        <taxon>Bacillota</taxon>
        <taxon>Clostridia</taxon>
        <taxon>Eubacteriales</taxon>
        <taxon>Clostridiaceae</taxon>
        <taxon>Clostridium</taxon>
    </lineage>
</organism>
<dbReference type="GO" id="GO:0000162">
    <property type="term" value="P:L-tryptophan biosynthetic process"/>
    <property type="evidence" value="ECO:0007669"/>
    <property type="project" value="TreeGrafter"/>
</dbReference>
<name>A0A949TQM2_9CLOT</name>